<dbReference type="InterPro" id="IPR007121">
    <property type="entry name" value="RNA_pol_bsu_CS"/>
</dbReference>
<dbReference type="InterPro" id="IPR014724">
    <property type="entry name" value="RNA_pol_RPB2_OB-fold"/>
</dbReference>
<evidence type="ECO:0000256" key="6">
    <source>
        <dbReference type="HAMAP-Rule" id="MF_01321"/>
    </source>
</evidence>
<dbReference type="GO" id="GO:0000428">
    <property type="term" value="C:DNA-directed RNA polymerase complex"/>
    <property type="evidence" value="ECO:0007669"/>
    <property type="project" value="UniProtKB-KW"/>
</dbReference>
<dbReference type="InterPro" id="IPR010243">
    <property type="entry name" value="RNA_pol_bsu_bac"/>
</dbReference>
<dbReference type="InterPro" id="IPR007120">
    <property type="entry name" value="DNA-dir_RNAP_su2_dom"/>
</dbReference>
<evidence type="ECO:0000313" key="17">
    <source>
        <dbReference type="Proteomes" id="UP001156691"/>
    </source>
</evidence>
<accession>A0ABQ5WBK0</accession>
<keyword evidence="17" id="KW-1185">Reference proteome</keyword>
<keyword evidence="3 6" id="KW-0548">Nucleotidyltransferase</keyword>
<protein>
    <recommendedName>
        <fullName evidence="6 8">DNA-directed RNA polymerase subunit beta</fullName>
        <shortName evidence="6">RNAP subunit beta</shortName>
        <ecNumber evidence="6 8">2.7.7.6</ecNumber>
    </recommendedName>
    <alternativeName>
        <fullName evidence="6">RNA polymerase subunit beta</fullName>
    </alternativeName>
    <alternativeName>
        <fullName evidence="6">Transcriptase subunit beta</fullName>
    </alternativeName>
</protein>
<keyword evidence="1 6" id="KW-0240">DNA-directed RNA polymerase</keyword>
<comment type="caution">
    <text evidence="16">The sequence shown here is derived from an EMBL/GenBank/DDBJ whole genome shotgun (WGS) entry which is preliminary data.</text>
</comment>
<dbReference type="Pfam" id="PF04561">
    <property type="entry name" value="RNA_pol_Rpb2_2"/>
    <property type="match status" value="2"/>
</dbReference>
<dbReference type="InterPro" id="IPR042107">
    <property type="entry name" value="DNA-dir_RNA_pol_bsu_ext_1_sf"/>
</dbReference>
<evidence type="ECO:0000259" key="11">
    <source>
        <dbReference type="Pfam" id="PF04560"/>
    </source>
</evidence>
<dbReference type="PROSITE" id="PS01166">
    <property type="entry name" value="RNA_POL_BETA"/>
    <property type="match status" value="1"/>
</dbReference>
<dbReference type="Pfam" id="PF04563">
    <property type="entry name" value="RNA_pol_Rpb2_1"/>
    <property type="match status" value="1"/>
</dbReference>
<dbReference type="InterPro" id="IPR037033">
    <property type="entry name" value="DNA-dir_RNAP_su2_hyb_sf"/>
</dbReference>
<feature type="region of interest" description="Disordered" evidence="9">
    <location>
        <begin position="1358"/>
        <end position="1379"/>
    </location>
</feature>
<dbReference type="PANTHER" id="PTHR20856">
    <property type="entry name" value="DNA-DIRECTED RNA POLYMERASE I SUBUNIT 2"/>
    <property type="match status" value="1"/>
</dbReference>
<dbReference type="InterPro" id="IPR015712">
    <property type="entry name" value="DNA-dir_RNA_pol_su2"/>
</dbReference>
<dbReference type="RefSeq" id="WP_284342818.1">
    <property type="nucleotide sequence ID" value="NZ_BSNS01000024.1"/>
</dbReference>
<evidence type="ECO:0000256" key="5">
    <source>
        <dbReference type="ARBA" id="ARBA00048552"/>
    </source>
</evidence>
<dbReference type="Pfam" id="PF10385">
    <property type="entry name" value="RNA_pol_Rpb2_45"/>
    <property type="match status" value="1"/>
</dbReference>
<dbReference type="InterPro" id="IPR007642">
    <property type="entry name" value="RNA_pol_Rpb2_2"/>
</dbReference>
<evidence type="ECO:0000259" key="14">
    <source>
        <dbReference type="Pfam" id="PF04565"/>
    </source>
</evidence>
<feature type="domain" description="RNA polymerase Rpb2" evidence="11">
    <location>
        <begin position="1283"/>
        <end position="1357"/>
    </location>
</feature>
<comment type="function">
    <text evidence="6 8">DNA-dependent RNA polymerase catalyzes the transcription of DNA into RNA using the four ribonucleoside triphosphates as substrates.</text>
</comment>
<evidence type="ECO:0000259" key="13">
    <source>
        <dbReference type="Pfam" id="PF04563"/>
    </source>
</evidence>
<dbReference type="InterPro" id="IPR037034">
    <property type="entry name" value="RNA_pol_Rpb2_2_sf"/>
</dbReference>
<evidence type="ECO:0000259" key="10">
    <source>
        <dbReference type="Pfam" id="PF00562"/>
    </source>
</evidence>
<dbReference type="Pfam" id="PF00562">
    <property type="entry name" value="RNA_pol_Rpb2_6"/>
    <property type="match status" value="1"/>
</dbReference>
<evidence type="ECO:0000256" key="2">
    <source>
        <dbReference type="ARBA" id="ARBA00022679"/>
    </source>
</evidence>
<dbReference type="SUPFAM" id="SSF64484">
    <property type="entry name" value="beta and beta-prime subunits of DNA dependent RNA-polymerase"/>
    <property type="match status" value="1"/>
</dbReference>
<feature type="domain" description="RNA polymerase Rpb2" evidence="12">
    <location>
        <begin position="357"/>
        <end position="462"/>
    </location>
</feature>
<evidence type="ECO:0000313" key="16">
    <source>
        <dbReference type="EMBL" id="GLQ57426.1"/>
    </source>
</evidence>
<dbReference type="InterPro" id="IPR019462">
    <property type="entry name" value="DNA-dir_RNA_pol_bsu_external_1"/>
</dbReference>
<dbReference type="Gene3D" id="3.90.1100.10">
    <property type="match status" value="2"/>
</dbReference>
<keyword evidence="2 6" id="KW-0808">Transferase</keyword>
<dbReference type="Pfam" id="PF04565">
    <property type="entry name" value="RNA_pol_Rpb2_3"/>
    <property type="match status" value="1"/>
</dbReference>
<dbReference type="InterPro" id="IPR007645">
    <property type="entry name" value="RNA_pol_Rpb2_3"/>
</dbReference>
<dbReference type="Gene3D" id="3.90.1110.10">
    <property type="entry name" value="RNA polymerase Rpb2, domain 2"/>
    <property type="match status" value="1"/>
</dbReference>
<dbReference type="Gene3D" id="2.40.270.10">
    <property type="entry name" value="DNA-directed RNA polymerase, subunit 2, domain 6"/>
    <property type="match status" value="1"/>
</dbReference>
<dbReference type="Proteomes" id="UP001156691">
    <property type="component" value="Unassembled WGS sequence"/>
</dbReference>
<evidence type="ECO:0000256" key="1">
    <source>
        <dbReference type="ARBA" id="ARBA00022478"/>
    </source>
</evidence>
<feature type="domain" description="RNA polymerase beta subunit protrusion" evidence="13">
    <location>
        <begin position="27"/>
        <end position="505"/>
    </location>
</feature>
<dbReference type="HAMAP" id="MF_01321">
    <property type="entry name" value="RNApol_bact_RpoB"/>
    <property type="match status" value="1"/>
</dbReference>
<comment type="catalytic activity">
    <reaction evidence="5 6 8">
        <text>RNA(n) + a ribonucleoside 5'-triphosphate = RNA(n+1) + diphosphate</text>
        <dbReference type="Rhea" id="RHEA:21248"/>
        <dbReference type="Rhea" id="RHEA-COMP:14527"/>
        <dbReference type="Rhea" id="RHEA-COMP:17342"/>
        <dbReference type="ChEBI" id="CHEBI:33019"/>
        <dbReference type="ChEBI" id="CHEBI:61557"/>
        <dbReference type="ChEBI" id="CHEBI:140395"/>
        <dbReference type="EC" id="2.7.7.6"/>
    </reaction>
</comment>
<dbReference type="EMBL" id="BSNS01000024">
    <property type="protein sequence ID" value="GLQ57426.1"/>
    <property type="molecule type" value="Genomic_DNA"/>
</dbReference>
<sequence>MATTFNGRRKVRKSFGSIREVTEMPNLIEVQKASYDQFLLVDEPKGGRPDEGLQSVFKSVFPITDFSNTASLEFVKYEFEQPKYDVDECRQRDMTFAAPLKVTLRLIVFEVDEETGARSVKDIKEQDVYMGDMPFMTSNGTFIVNGTERVIVSQMHRSPGVFFDHDKGKTHSSGKLLFAGRIIPYRGSWLDIEFDAKDIVYARIDRRRKIPVTSLLKALGMDAEEILDTYYSKLAYEKTDKGWRVPYDAEKWKGAKPTHDLIDAKTGDVVHEGGKKLSARQAKKLAENGLTHLLAVDEDLHGMYVAEDLVNLKTGEIYVEAGEELDEKLLTKLVDLGFTDLPILDIDHITIGAYIRNTLAVDKNESREDALFDIYRVMRPGEPPTLETAEAMFQSLFFDSERYDLSAVGRVKMNMRLELDAPDTMRILRKEDIVEVVRTLVNLRDGRGEIDDIDNLGNRRVRSVGELMENSYRLGLLRMERAIKERMSSVEIDTVMPQDLINAKPAAAAVREFFGSSQLSQFMDQTNPLSEITHKRRLSALGPGGLTRERAGFEVRDVHPTHYGRICPIETPEGPNIGLINSLSTFARVNKYGFIETPYRKIVDGKVTEEVVYLSAMEEAKHYVAQANTAVSAKNELVDDLIVARHAGDNGLTPKETVDLMDVSPKQIVSVAAALIPFLENDDANRALMGSNMQRQAVPLLRAEAPFVGTGMEPVVARDSGAAIGAKRKGIVDQVDATRIVIRATEETDASKSGVDIYNLMKFQRSNQSTCINQRPLVVVGDHVEAGDIIADGPSTELGDLALGRNVLVAFMPWNGYNFEDSILLSERISMNDVFTSIHIEEYEVMARDTKLGPEEITRDIPNVSEEALKNLDEAGIVHIGAEVQAGDILVGKITPKGESPMTPEEKLLRAIFGEKASDVRDTSLRVPPGDAGTVVEVRVFNRHGIDKDERAMAIEREEIERLAKDRDDEQSILDRNVYARLKEMLFGKVATSGPKGYVTGTKLNDSIFDAQPRSKWWQFAVEDDKVMAEMEALHAQYEESRRLLEQRFIDKVDKLQRGDELPPGVMKMVKVFVATKRKLQPGDKMAGRHGNKGVVSRIVPVEDMPYLEDGTPVDIVLNPLGVPSRMNVGQILETHLGWACAGVGRKIDQMLRAYQAKGDLTPLKKEIGDLFAGDGAITDLDDDGVVRLGEHLSKGLSIATPVFDGAKEADIVEMLERAGLKGSGQSTVFDGRTGEQFDRQVTVGYIYMLKLHHLVDDKIHARSIGPYSLVTQQPLGGKAQFGGQRFGEMEVWALEAYGAAYTLQEMLTIKSDDVAGRTKVYEAIVRGDDTFEAGIPESFNVLVKEIRSLGLNVELDMRSNDNEPDQTEELAPPQDAAE</sequence>
<evidence type="ECO:0000256" key="8">
    <source>
        <dbReference type="RuleBase" id="RU363031"/>
    </source>
</evidence>
<feature type="domain" description="DNA-directed RNA polymerase beta subunit external 1" evidence="15">
    <location>
        <begin position="599"/>
        <end position="664"/>
    </location>
</feature>
<dbReference type="Pfam" id="PF04560">
    <property type="entry name" value="RNA_pol_Rpb2_7"/>
    <property type="match status" value="1"/>
</dbReference>
<feature type="domain" description="RNA polymerase Rpb2" evidence="14">
    <location>
        <begin position="521"/>
        <end position="589"/>
    </location>
</feature>
<evidence type="ECO:0000256" key="4">
    <source>
        <dbReference type="ARBA" id="ARBA00023163"/>
    </source>
</evidence>
<evidence type="ECO:0000256" key="3">
    <source>
        <dbReference type="ARBA" id="ARBA00022695"/>
    </source>
</evidence>
<dbReference type="EC" id="2.7.7.6" evidence="6 8"/>
<evidence type="ECO:0000256" key="7">
    <source>
        <dbReference type="RuleBase" id="RU000434"/>
    </source>
</evidence>
<dbReference type="NCBIfam" id="TIGR02013">
    <property type="entry name" value="rpoB"/>
    <property type="match status" value="1"/>
</dbReference>
<feature type="domain" description="RNA polymerase Rpb2" evidence="12">
    <location>
        <begin position="158"/>
        <end position="231"/>
    </location>
</feature>
<dbReference type="CDD" id="cd00653">
    <property type="entry name" value="RNA_pol_B_RPB2"/>
    <property type="match status" value="1"/>
</dbReference>
<reference evidence="17" key="1">
    <citation type="journal article" date="2019" name="Int. J. Syst. Evol. Microbiol.">
        <title>The Global Catalogue of Microorganisms (GCM) 10K type strain sequencing project: providing services to taxonomists for standard genome sequencing and annotation.</title>
        <authorList>
            <consortium name="The Broad Institute Genomics Platform"/>
            <consortium name="The Broad Institute Genome Sequencing Center for Infectious Disease"/>
            <person name="Wu L."/>
            <person name="Ma J."/>
        </authorList>
    </citation>
    <scope>NUCLEOTIDE SEQUENCE [LARGE SCALE GENOMIC DNA]</scope>
    <source>
        <strain evidence="17">NBRC 112416</strain>
    </source>
</reference>
<dbReference type="InterPro" id="IPR007641">
    <property type="entry name" value="RNA_pol_Rpb2_7"/>
</dbReference>
<proteinExistence type="inferred from homology"/>
<dbReference type="Gene3D" id="2.40.50.150">
    <property type="match status" value="1"/>
</dbReference>
<dbReference type="Gene3D" id="2.30.150.10">
    <property type="entry name" value="DNA-directed RNA polymerase, beta subunit, external 1 domain"/>
    <property type="match status" value="1"/>
</dbReference>
<dbReference type="Gene3D" id="2.40.50.100">
    <property type="match status" value="1"/>
</dbReference>
<evidence type="ECO:0000256" key="9">
    <source>
        <dbReference type="SAM" id="MobiDB-lite"/>
    </source>
</evidence>
<keyword evidence="4 6" id="KW-0804">Transcription</keyword>
<dbReference type="NCBIfam" id="NF001616">
    <property type="entry name" value="PRK00405.1"/>
    <property type="match status" value="1"/>
</dbReference>
<comment type="subunit">
    <text evidence="6 8">The RNAP catalytic core consists of 2 alpha, 1 beta, 1 beta' and 1 omega subunit. When a sigma factor is associated with the core the holoenzyme is formed, which can initiate transcription.</text>
</comment>
<evidence type="ECO:0000259" key="12">
    <source>
        <dbReference type="Pfam" id="PF04561"/>
    </source>
</evidence>
<evidence type="ECO:0000259" key="15">
    <source>
        <dbReference type="Pfam" id="PF10385"/>
    </source>
</evidence>
<gene>
    <name evidence="6 16" type="primary">rpoB</name>
    <name evidence="16" type="ORF">GCM10010862_46850</name>
</gene>
<comment type="similarity">
    <text evidence="6 7">Belongs to the RNA polymerase beta chain family.</text>
</comment>
<name>A0ABQ5WBK0_9HYPH</name>
<organism evidence="16 17">
    <name type="scientific">Devosia nitrariae</name>
    <dbReference type="NCBI Taxonomy" id="2071872"/>
    <lineage>
        <taxon>Bacteria</taxon>
        <taxon>Pseudomonadati</taxon>
        <taxon>Pseudomonadota</taxon>
        <taxon>Alphaproteobacteria</taxon>
        <taxon>Hyphomicrobiales</taxon>
        <taxon>Devosiaceae</taxon>
        <taxon>Devosia</taxon>
    </lineage>
</organism>
<feature type="domain" description="DNA-directed RNA polymerase subunit 2 hybrid-binding" evidence="10">
    <location>
        <begin position="726"/>
        <end position="1281"/>
    </location>
</feature>
<dbReference type="Gene3D" id="3.90.1800.10">
    <property type="entry name" value="RNA polymerase alpha subunit dimerisation domain"/>
    <property type="match status" value="1"/>
</dbReference>
<dbReference type="InterPro" id="IPR007644">
    <property type="entry name" value="RNA_pol_bsu_protrusion"/>
</dbReference>